<dbReference type="HOGENOM" id="CLU_038813_0_0_9"/>
<dbReference type="GO" id="GO:0005886">
    <property type="term" value="C:plasma membrane"/>
    <property type="evidence" value="ECO:0007669"/>
    <property type="project" value="UniProtKB-SubCell"/>
</dbReference>
<evidence type="ECO:0000256" key="1">
    <source>
        <dbReference type="ARBA" id="ARBA00004193"/>
    </source>
</evidence>
<feature type="signal peptide" evidence="8">
    <location>
        <begin position="1"/>
        <end position="20"/>
    </location>
</feature>
<evidence type="ECO:0000256" key="2">
    <source>
        <dbReference type="ARBA" id="ARBA00008610"/>
    </source>
</evidence>
<dbReference type="STRING" id="457570.Nther_0420"/>
<feature type="domain" description="ABC transporter substrate-binding protein PnrA-like" evidence="9">
    <location>
        <begin position="52"/>
        <end position="347"/>
    </location>
</feature>
<evidence type="ECO:0000256" key="6">
    <source>
        <dbReference type="ARBA" id="ARBA00023288"/>
    </source>
</evidence>
<keyword evidence="3" id="KW-1003">Cell membrane</keyword>
<evidence type="ECO:0000256" key="8">
    <source>
        <dbReference type="SAM" id="SignalP"/>
    </source>
</evidence>
<evidence type="ECO:0000256" key="7">
    <source>
        <dbReference type="SAM" id="MobiDB-lite"/>
    </source>
</evidence>
<evidence type="ECO:0000256" key="3">
    <source>
        <dbReference type="ARBA" id="ARBA00022475"/>
    </source>
</evidence>
<dbReference type="InterPro" id="IPR050957">
    <property type="entry name" value="BMP_lipoprotein"/>
</dbReference>
<dbReference type="Proteomes" id="UP000001683">
    <property type="component" value="Chromosome"/>
</dbReference>
<comment type="subcellular location">
    <subcellularLocation>
        <location evidence="1">Cell membrane</location>
        <topology evidence="1">Lipid-anchor</topology>
    </subcellularLocation>
</comment>
<dbReference type="InterPro" id="IPR028082">
    <property type="entry name" value="Peripla_BP_I"/>
</dbReference>
<dbReference type="PANTHER" id="PTHR34296">
    <property type="entry name" value="TRANSCRIPTIONAL ACTIVATOR PROTEIN MED"/>
    <property type="match status" value="1"/>
</dbReference>
<evidence type="ECO:0000313" key="11">
    <source>
        <dbReference type="Proteomes" id="UP000001683"/>
    </source>
</evidence>
<dbReference type="CDD" id="cd06354">
    <property type="entry name" value="PBP1_PrnA-like"/>
    <property type="match status" value="1"/>
</dbReference>
<dbReference type="InParanoid" id="B2A5S3"/>
<dbReference type="PROSITE" id="PS51257">
    <property type="entry name" value="PROKAR_LIPOPROTEIN"/>
    <property type="match status" value="1"/>
</dbReference>
<keyword evidence="4 8" id="KW-0732">Signal</keyword>
<proteinExistence type="inferred from homology"/>
<dbReference type="FunCoup" id="B2A5S3">
    <property type="interactions" value="101"/>
</dbReference>
<dbReference type="Pfam" id="PF02608">
    <property type="entry name" value="Bmp"/>
    <property type="match status" value="1"/>
</dbReference>
<dbReference type="InterPro" id="IPR003760">
    <property type="entry name" value="PnrA-like"/>
</dbReference>
<dbReference type="SUPFAM" id="SSF53822">
    <property type="entry name" value="Periplasmic binding protein-like I"/>
    <property type="match status" value="1"/>
</dbReference>
<evidence type="ECO:0000259" key="9">
    <source>
        <dbReference type="Pfam" id="PF02608"/>
    </source>
</evidence>
<name>B2A5S3_NATTJ</name>
<sequence length="380" mass="41703">MLSKKFLAILMAGMLVFVFAACGTDEDPAEDPENGENGEAAEEEEDVPTVGIVFSTGGLGDQSFNDSAYRGMEMAEEEFDFEWDYIEPENPADFDPALTTFAEDEVDLLIGVGFQMEAEVKEIAENYPDMNVAIVDHSYEEETPENLEELVFDEPGGSFLAGALAAKVTETDVVGFVGGVNGPLIHRFEGGFVQGVQYVDEDIEILGSYADSFGDPARGTDITEGFVDQGADVIYHAAGGTGDGVFTIASDYDNVYAIGVDDNQNHIQPGHIIASMLKRVDVAVYETVQRVVEDEFEGGITREFSLEDDGVGLSSLDELDVQEKEAVELDAITEEELELIKEMKEEITAEHADQIEQIKQDIIDDEIEVEDWMETGRQDY</sequence>
<protein>
    <submittedName>
        <fullName evidence="10">Basic membrane lipoprotein</fullName>
    </submittedName>
</protein>
<dbReference type="eggNOG" id="COG1744">
    <property type="taxonomic scope" value="Bacteria"/>
</dbReference>
<dbReference type="KEGG" id="nth:Nther_0420"/>
<dbReference type="Gene3D" id="3.40.50.2300">
    <property type="match status" value="2"/>
</dbReference>
<feature type="compositionally biased region" description="Acidic residues" evidence="7">
    <location>
        <begin position="27"/>
        <end position="47"/>
    </location>
</feature>
<organism evidence="10 11">
    <name type="scientific">Natranaerobius thermophilus (strain ATCC BAA-1301 / DSM 18059 / JW/NM-WN-LF)</name>
    <dbReference type="NCBI Taxonomy" id="457570"/>
    <lineage>
        <taxon>Bacteria</taxon>
        <taxon>Bacillati</taxon>
        <taxon>Bacillota</taxon>
        <taxon>Clostridia</taxon>
        <taxon>Natranaerobiales</taxon>
        <taxon>Natranaerobiaceae</taxon>
        <taxon>Natranaerobius</taxon>
    </lineage>
</organism>
<dbReference type="PANTHER" id="PTHR34296:SF2">
    <property type="entry name" value="ABC TRANSPORTER GUANOSINE-BINDING PROTEIN NUPN"/>
    <property type="match status" value="1"/>
</dbReference>
<keyword evidence="5" id="KW-0472">Membrane</keyword>
<accession>B2A5S3</accession>
<feature type="region of interest" description="Disordered" evidence="7">
    <location>
        <begin position="27"/>
        <end position="48"/>
    </location>
</feature>
<keyword evidence="6 10" id="KW-0449">Lipoprotein</keyword>
<feature type="chain" id="PRO_5002774797" evidence="8">
    <location>
        <begin position="21"/>
        <end position="380"/>
    </location>
</feature>
<evidence type="ECO:0000256" key="4">
    <source>
        <dbReference type="ARBA" id="ARBA00022729"/>
    </source>
</evidence>
<reference evidence="10 11" key="1">
    <citation type="submission" date="2008-04" db="EMBL/GenBank/DDBJ databases">
        <title>Complete sequence of chromosome of Natranaerobius thermophilus JW/NM-WN-LF.</title>
        <authorList>
            <consortium name="US DOE Joint Genome Institute"/>
            <person name="Copeland A."/>
            <person name="Lucas S."/>
            <person name="Lapidus A."/>
            <person name="Glavina del Rio T."/>
            <person name="Dalin E."/>
            <person name="Tice H."/>
            <person name="Bruce D."/>
            <person name="Goodwin L."/>
            <person name="Pitluck S."/>
            <person name="Chertkov O."/>
            <person name="Brettin T."/>
            <person name="Detter J.C."/>
            <person name="Han C."/>
            <person name="Kuske C.R."/>
            <person name="Schmutz J."/>
            <person name="Larimer F."/>
            <person name="Land M."/>
            <person name="Hauser L."/>
            <person name="Kyrpides N."/>
            <person name="Lykidis A."/>
            <person name="Mesbah N.M."/>
            <person name="Wiegel J."/>
        </authorList>
    </citation>
    <scope>NUCLEOTIDE SEQUENCE [LARGE SCALE GENOMIC DNA]</scope>
    <source>
        <strain evidence="11">ATCC BAA-1301 / DSM 18059 / JW/NM-WN-LF</strain>
    </source>
</reference>
<dbReference type="AlphaFoldDB" id="B2A5S3"/>
<evidence type="ECO:0000256" key="5">
    <source>
        <dbReference type="ARBA" id="ARBA00023136"/>
    </source>
</evidence>
<gene>
    <name evidence="10" type="ordered locus">Nther_0420</name>
</gene>
<comment type="similarity">
    <text evidence="2">Belongs to the BMP lipoprotein family.</text>
</comment>
<evidence type="ECO:0000313" key="10">
    <source>
        <dbReference type="EMBL" id="ACB84016.1"/>
    </source>
</evidence>
<keyword evidence="11" id="KW-1185">Reference proteome</keyword>
<dbReference type="EMBL" id="CP001034">
    <property type="protein sequence ID" value="ACB84016.1"/>
    <property type="molecule type" value="Genomic_DNA"/>
</dbReference>
<reference evidence="10 11" key="2">
    <citation type="journal article" date="2011" name="J. Bacteriol.">
        <title>Complete genome sequence of the anaerobic, halophilic alkalithermophile Natranaerobius thermophilus JW/NM-WN-LF.</title>
        <authorList>
            <person name="Zhao B."/>
            <person name="Mesbah N.M."/>
            <person name="Dalin E."/>
            <person name="Goodwin L."/>
            <person name="Nolan M."/>
            <person name="Pitluck S."/>
            <person name="Chertkov O."/>
            <person name="Brettin T.S."/>
            <person name="Han J."/>
            <person name="Larimer F.W."/>
            <person name="Land M.L."/>
            <person name="Hauser L."/>
            <person name="Kyrpides N."/>
            <person name="Wiegel J."/>
        </authorList>
    </citation>
    <scope>NUCLEOTIDE SEQUENCE [LARGE SCALE GENOMIC DNA]</scope>
    <source>
        <strain evidence="11">ATCC BAA-1301 / DSM 18059 / JW/NM-WN-LF</strain>
    </source>
</reference>
<dbReference type="RefSeq" id="WP_012446903.1">
    <property type="nucleotide sequence ID" value="NC_010718.1"/>
</dbReference>